<keyword evidence="3" id="KW-1185">Reference proteome</keyword>
<dbReference type="EMBL" id="ML977146">
    <property type="protein sequence ID" value="KAF1989153.1"/>
    <property type="molecule type" value="Genomic_DNA"/>
</dbReference>
<gene>
    <name evidence="2" type="ORF">K402DRAFT_391311</name>
</gene>
<dbReference type="PANTHER" id="PTHR36978:SF4">
    <property type="entry name" value="P-LOOP CONTAINING NUCLEOSIDE TRIPHOSPHATE HYDROLASE PROTEIN"/>
    <property type="match status" value="1"/>
</dbReference>
<feature type="chain" id="PRO_5026004402" description="P-loop containing nucleoside triphosphate hydrolase protein" evidence="1">
    <location>
        <begin position="28"/>
        <end position="297"/>
    </location>
</feature>
<reference evidence="2" key="1">
    <citation type="journal article" date="2020" name="Stud. Mycol.">
        <title>101 Dothideomycetes genomes: a test case for predicting lifestyles and emergence of pathogens.</title>
        <authorList>
            <person name="Haridas S."/>
            <person name="Albert R."/>
            <person name="Binder M."/>
            <person name="Bloem J."/>
            <person name="Labutti K."/>
            <person name="Salamov A."/>
            <person name="Andreopoulos B."/>
            <person name="Baker S."/>
            <person name="Barry K."/>
            <person name="Bills G."/>
            <person name="Bluhm B."/>
            <person name="Cannon C."/>
            <person name="Castanera R."/>
            <person name="Culley D."/>
            <person name="Daum C."/>
            <person name="Ezra D."/>
            <person name="Gonzalez J."/>
            <person name="Henrissat B."/>
            <person name="Kuo A."/>
            <person name="Liang C."/>
            <person name="Lipzen A."/>
            <person name="Lutzoni F."/>
            <person name="Magnuson J."/>
            <person name="Mondo S."/>
            <person name="Nolan M."/>
            <person name="Ohm R."/>
            <person name="Pangilinan J."/>
            <person name="Park H.-J."/>
            <person name="Ramirez L."/>
            <person name="Alfaro M."/>
            <person name="Sun H."/>
            <person name="Tritt A."/>
            <person name="Yoshinaga Y."/>
            <person name="Zwiers L.-H."/>
            <person name="Turgeon B."/>
            <person name="Goodwin S."/>
            <person name="Spatafora J."/>
            <person name="Crous P."/>
            <person name="Grigoriev I."/>
        </authorList>
    </citation>
    <scope>NUCLEOTIDE SEQUENCE</scope>
    <source>
        <strain evidence="2">CBS 113979</strain>
    </source>
</reference>
<proteinExistence type="predicted"/>
<dbReference type="InterPro" id="IPR027417">
    <property type="entry name" value="P-loop_NTPase"/>
</dbReference>
<organism evidence="2 3">
    <name type="scientific">Aulographum hederae CBS 113979</name>
    <dbReference type="NCBI Taxonomy" id="1176131"/>
    <lineage>
        <taxon>Eukaryota</taxon>
        <taxon>Fungi</taxon>
        <taxon>Dikarya</taxon>
        <taxon>Ascomycota</taxon>
        <taxon>Pezizomycotina</taxon>
        <taxon>Dothideomycetes</taxon>
        <taxon>Pleosporomycetidae</taxon>
        <taxon>Aulographales</taxon>
        <taxon>Aulographaceae</taxon>
    </lineage>
</organism>
<dbReference type="AlphaFoldDB" id="A0A6G1H7E2"/>
<keyword evidence="1" id="KW-0732">Signal</keyword>
<accession>A0A6G1H7E2</accession>
<feature type="signal peptide" evidence="1">
    <location>
        <begin position="1"/>
        <end position="27"/>
    </location>
</feature>
<protein>
    <recommendedName>
        <fullName evidence="4">P-loop containing nucleoside triphosphate hydrolase protein</fullName>
    </recommendedName>
</protein>
<dbReference type="PANTHER" id="PTHR36978">
    <property type="entry name" value="P-LOOP CONTAINING NUCLEOTIDE TRIPHOSPHATE HYDROLASE"/>
    <property type="match status" value="1"/>
</dbReference>
<dbReference type="Proteomes" id="UP000800041">
    <property type="component" value="Unassembled WGS sequence"/>
</dbReference>
<dbReference type="InterPro" id="IPR040632">
    <property type="entry name" value="Sulfotransfer_4"/>
</dbReference>
<evidence type="ECO:0000313" key="2">
    <source>
        <dbReference type="EMBL" id="KAF1989153.1"/>
    </source>
</evidence>
<evidence type="ECO:0000256" key="1">
    <source>
        <dbReference type="SAM" id="SignalP"/>
    </source>
</evidence>
<evidence type="ECO:0008006" key="4">
    <source>
        <dbReference type="Google" id="ProtNLM"/>
    </source>
</evidence>
<name>A0A6G1H7E2_9PEZI</name>
<dbReference type="Gene3D" id="3.40.50.300">
    <property type="entry name" value="P-loop containing nucleotide triphosphate hydrolases"/>
    <property type="match status" value="1"/>
</dbReference>
<dbReference type="SUPFAM" id="SSF52540">
    <property type="entry name" value="P-loop containing nucleoside triphosphate hydrolases"/>
    <property type="match status" value="1"/>
</dbReference>
<dbReference type="OrthoDB" id="408152at2759"/>
<dbReference type="Pfam" id="PF17784">
    <property type="entry name" value="Sulfotransfer_4"/>
    <property type="match status" value="1"/>
</dbReference>
<evidence type="ECO:0000313" key="3">
    <source>
        <dbReference type="Proteomes" id="UP000800041"/>
    </source>
</evidence>
<sequence length="297" mass="34227">MARSFNPIVFFPLLITLLAYLSQPPHPRDLKPKVFVLGLSKTGTTSLGDGLAQLGYKRLGWKSILSRYLSYSYHRYALSPADEQERLAYLDILKRQTEYYDAFEDLPWPFVYAEMAKMYPSAKFILLTRDEGKWMKSMRTHLARGIWIGYEWFYGVEAINSKLDEETALQAYRKHNTAVEGYFADKPGRLMEMNIDEGQATWECLCSFISCKHVPDGKFPRSNSAESWGDGTLMGKLGAIPMTIISRVEEAVVSLLENQKGTRLESFVLKGMFLFWKAVLVLDQATVETWWYFRDIK</sequence>